<dbReference type="NCBIfam" id="NF040521">
    <property type="entry name" value="C45_proenzyme"/>
    <property type="match status" value="1"/>
</dbReference>
<proteinExistence type="predicted"/>
<reference evidence="4" key="1">
    <citation type="journal article" date="2019" name="Int. J. Syst. Evol. Microbiol.">
        <title>The Global Catalogue of Microorganisms (GCM) 10K type strain sequencing project: providing services to taxonomists for standard genome sequencing and annotation.</title>
        <authorList>
            <consortium name="The Broad Institute Genomics Platform"/>
            <consortium name="The Broad Institute Genome Sequencing Center for Infectious Disease"/>
            <person name="Wu L."/>
            <person name="Ma J."/>
        </authorList>
    </citation>
    <scope>NUCLEOTIDE SEQUENCE [LARGE SCALE GENOMIC DNA]</scope>
    <source>
        <strain evidence="4">CCUG 62982</strain>
    </source>
</reference>
<comment type="caution">
    <text evidence="3">The sequence shown here is derived from an EMBL/GenBank/DDBJ whole genome shotgun (WGS) entry which is preliminary data.</text>
</comment>
<dbReference type="RefSeq" id="WP_264944831.1">
    <property type="nucleotide sequence ID" value="NZ_JAPDRA010000006.1"/>
</dbReference>
<sequence length="371" mass="39923">MRTQDMPVIDLSGPPREAGRRHGEAMRARIAEILDLWQETAQLPPGMGFADAQELLLTETGCVDQIRRHIPALLEEIAGIAEGANQDPRLVLAFQLGDEARWFFRDRFAAPGERGDRCSAIGARGEGDRPAIVAQNIDVGSWADGMQLLLRTRDPEDGAEALIFTVAGMVAMNGVSGRGFGMCCNTLLQLAPDPGGLPVAAVVRRTLASASLEDAHRFLTAIPHASGQNYLLGGRAGVYNLECCGTGATPYRLGDRADRVVHTNHPLACADIRAALDPLLETSSRRRLDSLMERFAARQGASSVEEAMAVLRARDDADFPVCRETELDERDPYWMTIGATVFEIGETVKLHVAGGPPTQSDFVTLPVAGGG</sequence>
<gene>
    <name evidence="3" type="ORF">ACFQ1E_13635</name>
</gene>
<keyword evidence="3" id="KW-0012">Acyltransferase</keyword>
<dbReference type="Gene3D" id="1.10.10.2120">
    <property type="match status" value="1"/>
</dbReference>
<dbReference type="InterPro" id="IPR047801">
    <property type="entry name" value="Peptidase_C45"/>
</dbReference>
<dbReference type="PANTHER" id="PTHR34180:SF1">
    <property type="entry name" value="BETA-ALANYL-DOPAMINE_CARCININE HYDROLASE"/>
    <property type="match status" value="1"/>
</dbReference>
<dbReference type="Proteomes" id="UP001596977">
    <property type="component" value="Unassembled WGS sequence"/>
</dbReference>
<evidence type="ECO:0000259" key="2">
    <source>
        <dbReference type="Pfam" id="PF03417"/>
    </source>
</evidence>
<dbReference type="GO" id="GO:0016746">
    <property type="term" value="F:acyltransferase activity"/>
    <property type="evidence" value="ECO:0007669"/>
    <property type="project" value="UniProtKB-KW"/>
</dbReference>
<evidence type="ECO:0000313" key="3">
    <source>
        <dbReference type="EMBL" id="MFD0947386.1"/>
    </source>
</evidence>
<dbReference type="EMBL" id="JBHTJG010000006">
    <property type="protein sequence ID" value="MFD0947386.1"/>
    <property type="molecule type" value="Genomic_DNA"/>
</dbReference>
<feature type="region of interest" description="Disordered" evidence="1">
    <location>
        <begin position="1"/>
        <end position="21"/>
    </location>
</feature>
<evidence type="ECO:0000256" key="1">
    <source>
        <dbReference type="SAM" id="MobiDB-lite"/>
    </source>
</evidence>
<dbReference type="Pfam" id="PF03417">
    <property type="entry name" value="AAT"/>
    <property type="match status" value="1"/>
</dbReference>
<dbReference type="InterPro" id="IPR005079">
    <property type="entry name" value="Peptidase_C45_hydrolase"/>
</dbReference>
<name>A0ABW3H7B9_9SPHN</name>
<feature type="domain" description="Peptidase C45 hydrolase" evidence="2">
    <location>
        <begin position="132"/>
        <end position="329"/>
    </location>
</feature>
<evidence type="ECO:0000313" key="4">
    <source>
        <dbReference type="Proteomes" id="UP001596977"/>
    </source>
</evidence>
<accession>A0ABW3H7B9</accession>
<keyword evidence="4" id="KW-1185">Reference proteome</keyword>
<dbReference type="Gene3D" id="3.60.60.10">
    <property type="entry name" value="Penicillin V Acylase, Chain A"/>
    <property type="match status" value="1"/>
</dbReference>
<keyword evidence="3" id="KW-0808">Transferase</keyword>
<protein>
    <submittedName>
        <fullName evidence="3">C45 family autoproteolytic acyltransferase/hydrolase</fullName>
    </submittedName>
</protein>
<organism evidence="3 4">
    <name type="scientific">Sphingomonas canadensis</name>
    <dbReference type="NCBI Taxonomy" id="1219257"/>
    <lineage>
        <taxon>Bacteria</taxon>
        <taxon>Pseudomonadati</taxon>
        <taxon>Pseudomonadota</taxon>
        <taxon>Alphaproteobacteria</taxon>
        <taxon>Sphingomonadales</taxon>
        <taxon>Sphingomonadaceae</taxon>
        <taxon>Sphingomonas</taxon>
    </lineage>
</organism>
<dbReference type="InterPro" id="IPR047794">
    <property type="entry name" value="C45_proenzyme-like"/>
</dbReference>
<dbReference type="PANTHER" id="PTHR34180">
    <property type="entry name" value="PEPTIDASE C45"/>
    <property type="match status" value="1"/>
</dbReference>